<proteinExistence type="predicted"/>
<dbReference type="Pfam" id="PF00440">
    <property type="entry name" value="TetR_N"/>
    <property type="match status" value="1"/>
</dbReference>
<dbReference type="InterPro" id="IPR050109">
    <property type="entry name" value="HTH-type_TetR-like_transc_reg"/>
</dbReference>
<dbReference type="eggNOG" id="COG1309">
    <property type="taxonomic scope" value="Bacteria"/>
</dbReference>
<keyword evidence="6" id="KW-1185">Reference proteome</keyword>
<dbReference type="STRING" id="67356.AQJ84_12460"/>
<dbReference type="Proteomes" id="UP000037251">
    <property type="component" value="Unassembled WGS sequence"/>
</dbReference>
<dbReference type="GO" id="GO:0000976">
    <property type="term" value="F:transcription cis-regulatory region binding"/>
    <property type="evidence" value="ECO:0007669"/>
    <property type="project" value="TreeGrafter"/>
</dbReference>
<organism evidence="4">
    <name type="scientific">Streptomyces resistomycificus</name>
    <dbReference type="NCBI Taxonomy" id="67356"/>
    <lineage>
        <taxon>Bacteria</taxon>
        <taxon>Bacillati</taxon>
        <taxon>Actinomycetota</taxon>
        <taxon>Actinomycetes</taxon>
        <taxon>Kitasatosporales</taxon>
        <taxon>Streptomycetaceae</taxon>
        <taxon>Streptomyces</taxon>
        <taxon>Streptomyces aurantiacus group</taxon>
    </lineage>
</organism>
<feature type="DNA-binding region" description="H-T-H motif" evidence="2">
    <location>
        <begin position="36"/>
        <end position="55"/>
    </location>
</feature>
<reference evidence="6" key="3">
    <citation type="submission" date="2015-07" db="EMBL/GenBank/DDBJ databases">
        <authorList>
            <person name="Ju K.-S."/>
            <person name="Doroghazi J.R."/>
            <person name="Metcalf W.W."/>
        </authorList>
    </citation>
    <scope>NUCLEOTIDE SEQUENCE [LARGE SCALE GENOMIC DNA]</scope>
    <source>
        <strain evidence="6">NRRL 2290</strain>
    </source>
</reference>
<dbReference type="InterPro" id="IPR036271">
    <property type="entry name" value="Tet_transcr_reg_TetR-rel_C_sf"/>
</dbReference>
<evidence type="ECO:0000313" key="6">
    <source>
        <dbReference type="Proteomes" id="UP000037251"/>
    </source>
</evidence>
<accession>Q70DX7</accession>
<dbReference type="PATRIC" id="fig|67356.5.peg.1657"/>
<sequence>MSSGSRGRRRGTGDTRAQILDAARSAFAAHGYQATTLRAVAYAAGVDASLIHHFFGPKEALFRAATGREPHLAGLTSGALASGDGERVLRACLDQWESPEQRAPVLAVVRSTLAHAPAAARLRDFVSVELQSALAGQLGGADAEVRAALVGSQLIGLMVARHVVPVEPLASADRDTVVGLLAPALGRCLGETPEG</sequence>
<dbReference type="InterPro" id="IPR009057">
    <property type="entry name" value="Homeodomain-like_sf"/>
</dbReference>
<dbReference type="InterPro" id="IPR001647">
    <property type="entry name" value="HTH_TetR"/>
</dbReference>
<dbReference type="EMBL" id="LGUS01000047">
    <property type="protein sequence ID" value="KOG40801.1"/>
    <property type="molecule type" value="Genomic_DNA"/>
</dbReference>
<evidence type="ECO:0000256" key="1">
    <source>
        <dbReference type="ARBA" id="ARBA00023125"/>
    </source>
</evidence>
<dbReference type="PROSITE" id="PS50977">
    <property type="entry name" value="HTH_TETR_2"/>
    <property type="match status" value="1"/>
</dbReference>
<dbReference type="SMR" id="Q70DX7"/>
<dbReference type="SUPFAM" id="SSF48498">
    <property type="entry name" value="Tetracyclin repressor-like, C-terminal domain"/>
    <property type="match status" value="1"/>
</dbReference>
<reference evidence="5" key="2">
    <citation type="submission" date="2015-07" db="EMBL/GenBank/DDBJ databases">
        <title>MeaNS - Measles Nucleotide Surveillance Program.</title>
        <authorList>
            <person name="Tran T."/>
            <person name="Druce J."/>
        </authorList>
    </citation>
    <scope>NUCLEOTIDE SEQUENCE</scope>
    <source>
        <strain evidence="5">NRRL 2290</strain>
    </source>
</reference>
<evidence type="ECO:0000313" key="5">
    <source>
        <dbReference type="EMBL" id="KOG40801.1"/>
    </source>
</evidence>
<feature type="domain" description="HTH tetR-type" evidence="3">
    <location>
        <begin position="13"/>
        <end position="73"/>
    </location>
</feature>
<dbReference type="SUPFAM" id="SSF46689">
    <property type="entry name" value="Homeodomain-like"/>
    <property type="match status" value="1"/>
</dbReference>
<evidence type="ECO:0000256" key="2">
    <source>
        <dbReference type="PROSITE-ProRule" id="PRU00335"/>
    </source>
</evidence>
<protein>
    <submittedName>
        <fullName evidence="4">RemQ protein</fullName>
    </submittedName>
</protein>
<dbReference type="OrthoDB" id="3210235at2"/>
<dbReference type="PANTHER" id="PTHR30055">
    <property type="entry name" value="HTH-TYPE TRANSCRIPTIONAL REGULATOR RUTR"/>
    <property type="match status" value="1"/>
</dbReference>
<name>Q70DX7_9ACTN</name>
<dbReference type="Gene3D" id="1.10.10.60">
    <property type="entry name" value="Homeodomain-like"/>
    <property type="match status" value="1"/>
</dbReference>
<dbReference type="InterPro" id="IPR041678">
    <property type="entry name" value="TetR_C_16"/>
</dbReference>
<dbReference type="RefSeq" id="WP_030043011.1">
    <property type="nucleotide sequence ID" value="NZ_KL575625.1"/>
</dbReference>
<dbReference type="GO" id="GO:0003700">
    <property type="term" value="F:DNA-binding transcription factor activity"/>
    <property type="evidence" value="ECO:0007669"/>
    <property type="project" value="TreeGrafter"/>
</dbReference>
<dbReference type="AlphaFoldDB" id="Q70DX7"/>
<gene>
    <name evidence="4" type="primary">remQ</name>
    <name evidence="5" type="ORF">ADK37_07610</name>
</gene>
<dbReference type="EMBL" id="AJ585192">
    <property type="protein sequence ID" value="CAE51169.1"/>
    <property type="molecule type" value="Genomic_DNA"/>
</dbReference>
<dbReference type="Pfam" id="PF17920">
    <property type="entry name" value="TetR_C_16"/>
    <property type="match status" value="1"/>
</dbReference>
<dbReference type="PANTHER" id="PTHR30055:SF235">
    <property type="entry name" value="TRANSCRIPTIONAL REGULATORY PROTEIN"/>
    <property type="match status" value="1"/>
</dbReference>
<evidence type="ECO:0000313" key="4">
    <source>
        <dbReference type="EMBL" id="CAE51169.1"/>
    </source>
</evidence>
<evidence type="ECO:0000259" key="3">
    <source>
        <dbReference type="PROSITE" id="PS50977"/>
    </source>
</evidence>
<keyword evidence="1 2" id="KW-0238">DNA-binding</keyword>
<dbReference type="PRINTS" id="PR00455">
    <property type="entry name" value="HTHTETR"/>
</dbReference>
<dbReference type="Gene3D" id="1.10.357.10">
    <property type="entry name" value="Tetracycline Repressor, domain 2"/>
    <property type="match status" value="1"/>
</dbReference>
<reference evidence="4" key="1">
    <citation type="journal article" date="2004" name="J. Am. Chem. Soc.">
        <title>A gene cluster encoding resistomycin biosynthesis in Streptomyces resistomycificus; exploring polyketide cyclization beyond linear and angucyclic patterns.</title>
        <authorList>
            <person name="Jakobi K."/>
            <person name="Hertweck C."/>
        </authorList>
    </citation>
    <scope>NUCLEOTIDE SEQUENCE</scope>
    <source>
        <strain evidence="4">HKI 237</strain>
    </source>
</reference>